<dbReference type="EMBL" id="PYGA01000019">
    <property type="protein sequence ID" value="PSK91732.1"/>
    <property type="molecule type" value="Genomic_DNA"/>
</dbReference>
<gene>
    <name evidence="4" type="ORF">CLV63_11913</name>
</gene>
<proteinExistence type="predicted"/>
<dbReference type="PANTHER" id="PTHR43877:SF6">
    <property type="entry name" value="GCN5-RELATED N-ACETYLTRANSFERASE"/>
    <property type="match status" value="1"/>
</dbReference>
<keyword evidence="4" id="KW-0689">Ribosomal protein</keyword>
<feature type="domain" description="N-acetyltransferase" evidence="3">
    <location>
        <begin position="7"/>
        <end position="155"/>
    </location>
</feature>
<dbReference type="GO" id="GO:0016747">
    <property type="term" value="F:acyltransferase activity, transferring groups other than amino-acyl groups"/>
    <property type="evidence" value="ECO:0007669"/>
    <property type="project" value="InterPro"/>
</dbReference>
<dbReference type="Gene3D" id="3.40.630.30">
    <property type="match status" value="1"/>
</dbReference>
<dbReference type="AlphaFoldDB" id="A0A2P8D3D3"/>
<dbReference type="Proteomes" id="UP000240542">
    <property type="component" value="Unassembled WGS sequence"/>
</dbReference>
<dbReference type="PANTHER" id="PTHR43877">
    <property type="entry name" value="AMINOALKYLPHOSPHONATE N-ACETYLTRANSFERASE-RELATED-RELATED"/>
    <property type="match status" value="1"/>
</dbReference>
<dbReference type="InterPro" id="IPR016181">
    <property type="entry name" value="Acyl_CoA_acyltransferase"/>
</dbReference>
<dbReference type="GO" id="GO:0005840">
    <property type="term" value="C:ribosome"/>
    <property type="evidence" value="ECO:0007669"/>
    <property type="project" value="UniProtKB-KW"/>
</dbReference>
<protein>
    <submittedName>
        <fullName evidence="4">Ribosomal protein S18 acetylase RimI-like enzyme</fullName>
    </submittedName>
</protein>
<dbReference type="SUPFAM" id="SSF55729">
    <property type="entry name" value="Acyl-CoA N-acyltransferases (Nat)"/>
    <property type="match status" value="2"/>
</dbReference>
<organism evidence="4 5">
    <name type="scientific">Murinocardiopsis flavida</name>
    <dbReference type="NCBI Taxonomy" id="645275"/>
    <lineage>
        <taxon>Bacteria</taxon>
        <taxon>Bacillati</taxon>
        <taxon>Actinomycetota</taxon>
        <taxon>Actinomycetes</taxon>
        <taxon>Streptosporangiales</taxon>
        <taxon>Nocardiopsidaceae</taxon>
        <taxon>Murinocardiopsis</taxon>
    </lineage>
</organism>
<feature type="domain" description="N-acetyltransferase" evidence="3">
    <location>
        <begin position="159"/>
        <end position="306"/>
    </location>
</feature>
<evidence type="ECO:0000259" key="3">
    <source>
        <dbReference type="PROSITE" id="PS51186"/>
    </source>
</evidence>
<dbReference type="Pfam" id="PF00583">
    <property type="entry name" value="Acetyltransf_1"/>
    <property type="match status" value="2"/>
</dbReference>
<dbReference type="PROSITE" id="PS51186">
    <property type="entry name" value="GNAT"/>
    <property type="match status" value="2"/>
</dbReference>
<dbReference type="InterPro" id="IPR000182">
    <property type="entry name" value="GNAT_dom"/>
</dbReference>
<dbReference type="CDD" id="cd04301">
    <property type="entry name" value="NAT_SF"/>
    <property type="match status" value="1"/>
</dbReference>
<reference evidence="4 5" key="1">
    <citation type="submission" date="2018-03" db="EMBL/GenBank/DDBJ databases">
        <title>Genomic Encyclopedia of Archaeal and Bacterial Type Strains, Phase II (KMG-II): from individual species to whole genera.</title>
        <authorList>
            <person name="Goeker M."/>
        </authorList>
    </citation>
    <scope>NUCLEOTIDE SEQUENCE [LARGE SCALE GENOMIC DNA]</scope>
    <source>
        <strain evidence="4 5">DSM 45312</strain>
    </source>
</reference>
<keyword evidence="5" id="KW-1185">Reference proteome</keyword>
<evidence type="ECO:0000313" key="4">
    <source>
        <dbReference type="EMBL" id="PSK91732.1"/>
    </source>
</evidence>
<evidence type="ECO:0000256" key="2">
    <source>
        <dbReference type="ARBA" id="ARBA00023315"/>
    </source>
</evidence>
<keyword evidence="4" id="KW-0687">Ribonucleoprotein</keyword>
<keyword evidence="1" id="KW-0808">Transferase</keyword>
<dbReference type="InterPro" id="IPR050832">
    <property type="entry name" value="Bact_Acetyltransf"/>
</dbReference>
<sequence length="306" mass="33046">MSASMTFDIRPATADDSAAVHTVRSAITPHLISSPEQVRWRFHNPPAGERGASFVAELDGRVVGFTRAALEWETSVPGQGFHLTMVLAEARGRGIGTALIDTATKHLVSVGATTIRSFTTDAAGRRRAEKAGYREVSVARHQVLDLSVLPPVPARPDGVELRPYAEFADDPRPIHAIEAAALADEPSDLPFDQVPYATWQQTSWADPILDRELSTVAVSDGAPAAIVGINVSGDGRIGSAFTGTLREFRGRGITKYAKTHVLHRARDLGYTHAFTGNDSTNAPMLAINTWLGYRAHTDEAAYRIDL</sequence>
<evidence type="ECO:0000256" key="1">
    <source>
        <dbReference type="ARBA" id="ARBA00022679"/>
    </source>
</evidence>
<name>A0A2P8D3D3_9ACTN</name>
<keyword evidence="2" id="KW-0012">Acyltransferase</keyword>
<evidence type="ECO:0000313" key="5">
    <source>
        <dbReference type="Proteomes" id="UP000240542"/>
    </source>
</evidence>
<comment type="caution">
    <text evidence="4">The sequence shown here is derived from an EMBL/GenBank/DDBJ whole genome shotgun (WGS) entry which is preliminary data.</text>
</comment>
<accession>A0A2P8D3D3</accession>